<comment type="caution">
    <text evidence="2">The sequence shown here is derived from an EMBL/GenBank/DDBJ whole genome shotgun (WGS) entry which is preliminary data.</text>
</comment>
<dbReference type="Proteomes" id="UP000028341">
    <property type="component" value="Unassembled WGS sequence"/>
</dbReference>
<protein>
    <submittedName>
        <fullName evidence="2">Uncharacterized protein</fullName>
    </submittedName>
</protein>
<sequence>MPGSGAPLVTTTSVRSSPYRHSTRVGAPGAYRATLVSASRTMPYAASATAPSGRGSIAQSTGWSRRRNPATRPGSRS</sequence>
<accession>A0A081XHW9</accession>
<gene>
    <name evidence="2" type="ORF">BU52_31955</name>
</gene>
<evidence type="ECO:0000313" key="3">
    <source>
        <dbReference type="Proteomes" id="UP000028341"/>
    </source>
</evidence>
<feature type="region of interest" description="Disordered" evidence="1">
    <location>
        <begin position="44"/>
        <end position="77"/>
    </location>
</feature>
<evidence type="ECO:0000256" key="1">
    <source>
        <dbReference type="SAM" id="MobiDB-lite"/>
    </source>
</evidence>
<reference evidence="2 3" key="1">
    <citation type="submission" date="2014-02" db="EMBL/GenBank/DDBJ databases">
        <title>The genome announcement of Streptomyces toyocaensis NRRL15009.</title>
        <authorList>
            <person name="Hong H.-J."/>
            <person name="Kwun M.J."/>
        </authorList>
    </citation>
    <scope>NUCLEOTIDE SEQUENCE [LARGE SCALE GENOMIC DNA]</scope>
    <source>
        <strain evidence="2 3">NRRL 15009</strain>
    </source>
</reference>
<dbReference type="EMBL" id="JFCB01000050">
    <property type="protein sequence ID" value="KES03142.1"/>
    <property type="molecule type" value="Genomic_DNA"/>
</dbReference>
<feature type="compositionally biased region" description="Polar residues" evidence="1">
    <location>
        <begin position="9"/>
        <end position="20"/>
    </location>
</feature>
<keyword evidence="3" id="KW-1185">Reference proteome</keyword>
<evidence type="ECO:0000313" key="2">
    <source>
        <dbReference type="EMBL" id="KES03142.1"/>
    </source>
</evidence>
<dbReference type="eggNOG" id="ENOG5030R01">
    <property type="taxonomic scope" value="Bacteria"/>
</dbReference>
<dbReference type="STRING" id="55952.BU52_31955"/>
<proteinExistence type="predicted"/>
<organism evidence="2 3">
    <name type="scientific">Streptomyces toyocaensis</name>
    <dbReference type="NCBI Taxonomy" id="55952"/>
    <lineage>
        <taxon>Bacteria</taxon>
        <taxon>Bacillati</taxon>
        <taxon>Actinomycetota</taxon>
        <taxon>Actinomycetes</taxon>
        <taxon>Kitasatosporales</taxon>
        <taxon>Streptomycetaceae</taxon>
        <taxon>Streptomyces</taxon>
    </lineage>
</organism>
<dbReference type="AlphaFoldDB" id="A0A081XHW9"/>
<feature type="region of interest" description="Disordered" evidence="1">
    <location>
        <begin position="1"/>
        <end position="25"/>
    </location>
</feature>
<name>A0A081XHW9_STRTO</name>